<dbReference type="STRING" id="372326.A0A1V4JA69"/>
<evidence type="ECO:0000313" key="2">
    <source>
        <dbReference type="EMBL" id="OPJ69222.1"/>
    </source>
</evidence>
<accession>A0A1V4JA69</accession>
<organism evidence="2 3">
    <name type="scientific">Patagioenas fasciata monilis</name>
    <dbReference type="NCBI Taxonomy" id="372326"/>
    <lineage>
        <taxon>Eukaryota</taxon>
        <taxon>Metazoa</taxon>
        <taxon>Chordata</taxon>
        <taxon>Craniata</taxon>
        <taxon>Vertebrata</taxon>
        <taxon>Euteleostomi</taxon>
        <taxon>Archelosauria</taxon>
        <taxon>Archosauria</taxon>
        <taxon>Dinosauria</taxon>
        <taxon>Saurischia</taxon>
        <taxon>Theropoda</taxon>
        <taxon>Coelurosauria</taxon>
        <taxon>Aves</taxon>
        <taxon>Neognathae</taxon>
        <taxon>Neoaves</taxon>
        <taxon>Columbimorphae</taxon>
        <taxon>Columbiformes</taxon>
        <taxon>Columbidae</taxon>
        <taxon>Patagioenas</taxon>
    </lineage>
</organism>
<dbReference type="AlphaFoldDB" id="A0A1V4JA69"/>
<gene>
    <name evidence="2" type="ORF">AV530_012327</name>
</gene>
<feature type="domain" description="Alpha-macroglobulin receptor-binding" evidence="1">
    <location>
        <begin position="29"/>
        <end position="81"/>
    </location>
</feature>
<dbReference type="GO" id="GO:0005576">
    <property type="term" value="C:extracellular region"/>
    <property type="evidence" value="ECO:0007669"/>
    <property type="project" value="InterPro"/>
</dbReference>
<protein>
    <recommendedName>
        <fullName evidence="1">Alpha-macroglobulin receptor-binding domain-containing protein</fullName>
    </recommendedName>
</protein>
<name>A0A1V4JA69_PATFA</name>
<sequence length="93" mass="10243">MWILLSGTNHDAGSPCSPKLGSHGCNRAFWAMGPVVPQLLGSETLSFSFTVERDVPVQRLKPAQVKVYDYYETDEFATQEYSAPCTTGKVKTV</sequence>
<evidence type="ECO:0000259" key="1">
    <source>
        <dbReference type="SMART" id="SM01361"/>
    </source>
</evidence>
<dbReference type="InterPro" id="IPR009048">
    <property type="entry name" value="A-macroglobulin_rcpt-bd"/>
</dbReference>
<proteinExistence type="predicted"/>
<dbReference type="EMBL" id="LSYS01008075">
    <property type="protein sequence ID" value="OPJ69222.1"/>
    <property type="molecule type" value="Genomic_DNA"/>
</dbReference>
<dbReference type="InterPro" id="IPR050473">
    <property type="entry name" value="A2M/Complement_sys"/>
</dbReference>
<keyword evidence="3" id="KW-1185">Reference proteome</keyword>
<dbReference type="InterPro" id="IPR036595">
    <property type="entry name" value="A-macroglobulin_rcpt-bd_sf"/>
</dbReference>
<evidence type="ECO:0000313" key="3">
    <source>
        <dbReference type="Proteomes" id="UP000190648"/>
    </source>
</evidence>
<dbReference type="SUPFAM" id="SSF49410">
    <property type="entry name" value="Alpha-macroglobulin receptor domain"/>
    <property type="match status" value="1"/>
</dbReference>
<dbReference type="Gene3D" id="2.60.40.690">
    <property type="entry name" value="Alpha-macroglobulin, receptor-binding domain"/>
    <property type="match status" value="1"/>
</dbReference>
<reference evidence="2 3" key="1">
    <citation type="submission" date="2016-02" db="EMBL/GenBank/DDBJ databases">
        <title>Band-tailed pigeon sequencing and assembly.</title>
        <authorList>
            <person name="Soares A.E."/>
            <person name="Novak B.J."/>
            <person name="Rice E.S."/>
            <person name="O'Connell B."/>
            <person name="Chang D."/>
            <person name="Weber S."/>
            <person name="Shapiro B."/>
        </authorList>
    </citation>
    <scope>NUCLEOTIDE SEQUENCE [LARGE SCALE GENOMIC DNA]</scope>
    <source>
        <strain evidence="2">BTP2013</strain>
        <tissue evidence="2">Blood</tissue>
    </source>
</reference>
<dbReference type="Pfam" id="PF07677">
    <property type="entry name" value="A2M_recep"/>
    <property type="match status" value="1"/>
</dbReference>
<dbReference type="Proteomes" id="UP000190648">
    <property type="component" value="Unassembled WGS sequence"/>
</dbReference>
<dbReference type="PANTHER" id="PTHR11412:SF165">
    <property type="entry name" value="ALPHA-2-MACROGLOBULIN"/>
    <property type="match status" value="1"/>
</dbReference>
<dbReference type="SMART" id="SM01361">
    <property type="entry name" value="A2M_recep"/>
    <property type="match status" value="1"/>
</dbReference>
<comment type="caution">
    <text evidence="2">The sequence shown here is derived from an EMBL/GenBank/DDBJ whole genome shotgun (WGS) entry which is preliminary data.</text>
</comment>
<dbReference type="OrthoDB" id="9998011at2759"/>
<dbReference type="PANTHER" id="PTHR11412">
    <property type="entry name" value="MACROGLOBULIN / COMPLEMENT"/>
    <property type="match status" value="1"/>
</dbReference>